<evidence type="ECO:0000256" key="5">
    <source>
        <dbReference type="ARBA" id="ARBA00023026"/>
    </source>
</evidence>
<feature type="domain" description="NEL" evidence="8">
    <location>
        <begin position="1336"/>
        <end position="1668"/>
    </location>
</feature>
<accession>A0A7Y7XI32</accession>
<dbReference type="EMBL" id="JACAQB010000028">
    <property type="protein sequence ID" value="NWB99996.1"/>
    <property type="molecule type" value="Genomic_DNA"/>
</dbReference>
<keyword evidence="3" id="KW-0433">Leucine-rich repeat</keyword>
<keyword evidence="6" id="KW-0808">Transferase</keyword>
<feature type="region of interest" description="Disordered" evidence="7">
    <location>
        <begin position="1308"/>
        <end position="1336"/>
    </location>
</feature>
<organism evidence="9 10">
    <name type="scientific">Pseudomonas gingeri</name>
    <dbReference type="NCBI Taxonomy" id="117681"/>
    <lineage>
        <taxon>Bacteria</taxon>
        <taxon>Pseudomonadati</taxon>
        <taxon>Pseudomonadota</taxon>
        <taxon>Gammaproteobacteria</taxon>
        <taxon>Pseudomonadales</taxon>
        <taxon>Pseudomonadaceae</taxon>
        <taxon>Pseudomonas</taxon>
    </lineage>
</organism>
<evidence type="ECO:0000313" key="9">
    <source>
        <dbReference type="EMBL" id="NWB99996.1"/>
    </source>
</evidence>
<dbReference type="InterPro" id="IPR050216">
    <property type="entry name" value="LRR_domain-containing"/>
</dbReference>
<dbReference type="GO" id="GO:0005737">
    <property type="term" value="C:cytoplasm"/>
    <property type="evidence" value="ECO:0007669"/>
    <property type="project" value="TreeGrafter"/>
</dbReference>
<dbReference type="Pfam" id="PF20178">
    <property type="entry name" value="ToxA_N"/>
    <property type="match status" value="1"/>
</dbReference>
<dbReference type="Gene3D" id="1.20.58.360">
    <property type="entry name" value="Shigella T3SS effector IpaH defines"/>
    <property type="match status" value="1"/>
</dbReference>
<proteinExistence type="inferred from homology"/>
<evidence type="ECO:0000256" key="4">
    <source>
        <dbReference type="ARBA" id="ARBA00022737"/>
    </source>
</evidence>
<dbReference type="InterPro" id="IPR003591">
    <property type="entry name" value="Leu-rich_rpt_typical-subtyp"/>
</dbReference>
<reference evidence="9 10" key="1">
    <citation type="submission" date="2020-04" db="EMBL/GenBank/DDBJ databases">
        <title>Molecular characterization of pseudomonads from Agaricus bisporus reveal novel blotch 2 pathogens in Western Europe.</title>
        <authorList>
            <person name="Taparia T."/>
            <person name="Krijger M."/>
            <person name="Haynes E."/>
            <person name="Elpinstone J.G."/>
            <person name="Noble R."/>
            <person name="Van Der Wolf J."/>
        </authorList>
    </citation>
    <scope>NUCLEOTIDE SEQUENCE [LARGE SCALE GENOMIC DNA]</scope>
    <source>
        <strain evidence="9 10">H7001</strain>
    </source>
</reference>
<evidence type="ECO:0000256" key="1">
    <source>
        <dbReference type="ARBA" id="ARBA00000900"/>
    </source>
</evidence>
<dbReference type="GO" id="GO:0005576">
    <property type="term" value="C:extracellular region"/>
    <property type="evidence" value="ECO:0007669"/>
    <property type="project" value="UniProtKB-UniRule"/>
</dbReference>
<keyword evidence="6" id="KW-0964">Secreted</keyword>
<dbReference type="SUPFAM" id="SSF52058">
    <property type="entry name" value="L domain-like"/>
    <property type="match status" value="1"/>
</dbReference>
<evidence type="ECO:0000259" key="8">
    <source>
        <dbReference type="PROSITE" id="PS52053"/>
    </source>
</evidence>
<keyword evidence="6" id="KW-0832">Ubl conjugation</keyword>
<dbReference type="GO" id="GO:0061630">
    <property type="term" value="F:ubiquitin protein ligase activity"/>
    <property type="evidence" value="ECO:0007669"/>
    <property type="project" value="UniProtKB-EC"/>
</dbReference>
<comment type="PTM">
    <text evidence="6">Ubiquitinated in the presence of host E1 ubiquitin-activating enzyme, E2 ubiquitin-conjugating enzyme and ubiquitin.</text>
</comment>
<dbReference type="Gene3D" id="3.80.10.10">
    <property type="entry name" value="Ribonuclease Inhibitor"/>
    <property type="match status" value="1"/>
</dbReference>
<comment type="caution">
    <text evidence="9">The sequence shown here is derived from an EMBL/GenBank/DDBJ whole genome shotgun (WGS) entry which is preliminary data.</text>
</comment>
<dbReference type="InterPro" id="IPR032675">
    <property type="entry name" value="LRR_dom_sf"/>
</dbReference>
<keyword evidence="6" id="KW-0833">Ubl conjugation pathway</keyword>
<dbReference type="Proteomes" id="UP000539985">
    <property type="component" value="Unassembled WGS sequence"/>
</dbReference>
<dbReference type="InterPro" id="IPR029487">
    <property type="entry name" value="NEL_dom"/>
</dbReference>
<feature type="active site" description="Glycyl thioester intermediate" evidence="6">
    <location>
        <position position="1430"/>
    </location>
</feature>
<dbReference type="GO" id="GO:0016567">
    <property type="term" value="P:protein ubiquitination"/>
    <property type="evidence" value="ECO:0007669"/>
    <property type="project" value="InterPro"/>
</dbReference>
<keyword evidence="5" id="KW-0843">Virulence</keyword>
<dbReference type="Pfam" id="PF14496">
    <property type="entry name" value="NEL"/>
    <property type="match status" value="1"/>
</dbReference>
<dbReference type="PANTHER" id="PTHR48051:SF1">
    <property type="entry name" value="RAS SUPPRESSOR PROTEIN 1"/>
    <property type="match status" value="1"/>
</dbReference>
<evidence type="ECO:0000256" key="3">
    <source>
        <dbReference type="ARBA" id="ARBA00022614"/>
    </source>
</evidence>
<comment type="catalytic activity">
    <reaction evidence="1">
        <text>S-ubiquitinyl-[E2 ubiquitin-conjugating enzyme]-L-cysteine + [acceptor protein]-L-lysine = [E2 ubiquitin-conjugating enzyme]-L-cysteine + N(6)-ubiquitinyl-[acceptor protein]-L-lysine.</text>
        <dbReference type="EC" id="2.3.2.27"/>
    </reaction>
</comment>
<keyword evidence="6" id="KW-1035">Host cytoplasm</keyword>
<comment type="similarity">
    <text evidence="6">Belongs to the LRR-containing bacterial E3 ligase family.</text>
</comment>
<protein>
    <recommendedName>
        <fullName evidence="2">RING-type E3 ubiquitin transferase</fullName>
        <ecNumber evidence="2">2.3.2.27</ecNumber>
    </recommendedName>
</protein>
<keyword evidence="4" id="KW-0677">Repeat</keyword>
<name>A0A7Y7XI32_9PSED</name>
<evidence type="ECO:0000256" key="7">
    <source>
        <dbReference type="SAM" id="MobiDB-lite"/>
    </source>
</evidence>
<dbReference type="SMART" id="SM00369">
    <property type="entry name" value="LRR_TYP"/>
    <property type="match status" value="3"/>
</dbReference>
<evidence type="ECO:0000313" key="10">
    <source>
        <dbReference type="Proteomes" id="UP000539985"/>
    </source>
</evidence>
<gene>
    <name evidence="9" type="ORF">HX882_29410</name>
</gene>
<dbReference type="PANTHER" id="PTHR48051">
    <property type="match status" value="1"/>
</dbReference>
<dbReference type="PROSITE" id="PS52053">
    <property type="entry name" value="NEL"/>
    <property type="match status" value="1"/>
</dbReference>
<dbReference type="InterPro" id="IPR046673">
    <property type="entry name" value="ToxA_N"/>
</dbReference>
<feature type="region of interest" description="Disordered" evidence="7">
    <location>
        <begin position="970"/>
        <end position="1009"/>
    </location>
</feature>
<evidence type="ECO:0000256" key="2">
    <source>
        <dbReference type="ARBA" id="ARBA00012483"/>
    </source>
</evidence>
<evidence type="ECO:0000256" key="6">
    <source>
        <dbReference type="PROSITE-ProRule" id="PRU01398"/>
    </source>
</evidence>
<sequence length="1668" mass="186040">MSTQQPPLSAPGTPLRSTRNHRLLLKQLPSWLTQASLERRQVFATRLKQSQTSKTALAGYLAGFKSIKDFAAPLLSKALDDHYGPGLDIHHDQLKHVHILAAATLGTPRQESSVVQSLLQAALQNFESSETGPFGFDYGSAILRKSTADLKRPITPENFAAVCRQLDLGGQYKQHVEHFLLRTWRSRSYPYDPYSVLFEQQVRDDLAVHTEIALIKGHLDQSAYRMLQSLLDPTQTPLWDSRPVRCYSLNMLDFPNAGSGAWGTLLKGVMLIEPSVPAGSRNPPCVVYLSGDPQQAIKRYPSFSAFHDELRERLRDKTQQAFFKRYLHLRTQPAFFNALDDCLNPLDPVSGRRKPAAQANLRLERSSLGDNPFDEFCGLLTIKKLDDARVSAVPTDDEDKKTRSARLHSLLNWGINLLFLVPGLGEAMLAVAAAQMIVQFYNGIEEWRHDEKMQAVLGFIAVLLNVELLGAGAMLARDVEGASFIEGLKPIKSTQGRQALWKPDLGPYEHTLPDTPEPKADATGLFQHQGKTYLDLNGRHYRISPGATARRFHLQHPSNPDAYAPLVHHNGKGAWLHEFEQPLQWQQPQLFSRLGPDAASLEPASAQKVMQLSEVDDGILRRLHLDQEPPPALLEDSVMRFKLDQDLKRLAQRLQAGGASNGSLDELHMEMQLLTSDRVWPSSKVLRLLDRHGAPLKEYPAGQVQTLQRIDLSWPGLNANQLLRKVLENLDETEIRSLLAEDFGAGPISLDARTATLRQKLAKEAVSRRTALFDSHYSYRTQSNDPAVAVIRKAFPDLSTPIADELARNADPAERQLLLNAKRVPLRLAEEARYYSRNLRLARTREGLYLDATSNPDTDKLILSQIGKLPGWSDQVRLEIREPYFSGSLLDSLGKEQAPIRKVLVKSANQYEAHDALGQELHGPDTLYSSVLHALPDTERKALGFPNPNQAADLKQTVLSQPLPPRKEMEKLLGLPPTKPNETPPMRLAARRPSTSAAGPEPTERIPGTRSTAFTDLAQRLYPAHEWRDVEEFLDIRGLNEGAAVQRLEALESEYNTLCTELEAWVDNPPVPQEGVVIRSYIARAIRQCWRRDPYQGSAAQGFQLNFVIFDQGTRLPILSADFSHVTKVFMSLSRPETTEGLNPFLEGFPQLQHLSISGGNLTEIPPALGSMSGLTRLNLSAHSIVLTEETATLLSGLTHLKYLDLSSNRTLGRTPDFSAMTALIHIELRNTGLTHWPTGFLNLPELARLDLSSNRLTTIPAAVLDTSVDGQRIASAINLYHNPIATDYFDDALDYYRETEIDLGLDIPADSDSDSDASGYGYDSPAHSPHGARDPISRDELAWLPGLDDKAQEDFRNAWLGLAAEEPVEQSEAFFRVIGDLRESADYGDDIARPKLIDKVRRMVNGAVKDTALREKLFAKANAPQSDACADGIAVAFSDMGLDVLLYEAYEEPDAGKVEAKLLQLAKGKSRLDRVNAKARDLINTRKAAGRRPDEAEVYLAFRIGLGERLELPWQASKMHYGAIAGVTQDQLEAAYQAILEQERQPMDTVSQILSQEFWKDYLEIQYLQELSEKEALRNAKSDALLDLQSAQERWFNNGNLPEEEKSRLQAVMKASASTLGKSEQEVFAQPMTDAEYQALYEAIAREHSDEMERLTTAALQEHGLTR</sequence>
<dbReference type="EC" id="2.3.2.27" evidence="2"/>